<protein>
    <recommendedName>
        <fullName evidence="1">Immunoglobulin V-set domain-containing protein</fullName>
    </recommendedName>
</protein>
<keyword evidence="3" id="KW-1185">Reference proteome</keyword>
<dbReference type="SUPFAM" id="SSF48726">
    <property type="entry name" value="Immunoglobulin"/>
    <property type="match status" value="1"/>
</dbReference>
<evidence type="ECO:0000313" key="2">
    <source>
        <dbReference type="Ensembl" id="ENSSFAP00005037943.1"/>
    </source>
</evidence>
<reference evidence="2" key="1">
    <citation type="submission" date="2019-06" db="EMBL/GenBank/DDBJ databases">
        <authorList>
            <consortium name="Wellcome Sanger Institute Data Sharing"/>
        </authorList>
    </citation>
    <scope>NUCLEOTIDE SEQUENCE [LARGE SCALE GENOMIC DNA]</scope>
</reference>
<dbReference type="InterPro" id="IPR036179">
    <property type="entry name" value="Ig-like_dom_sf"/>
</dbReference>
<reference evidence="2" key="3">
    <citation type="submission" date="2025-09" db="UniProtKB">
        <authorList>
            <consortium name="Ensembl"/>
        </authorList>
    </citation>
    <scope>IDENTIFICATION</scope>
</reference>
<organism evidence="2 3">
    <name type="scientific">Salarias fasciatus</name>
    <name type="common">Jewelled blenny</name>
    <name type="synonym">Blennius fasciatus</name>
    <dbReference type="NCBI Taxonomy" id="181472"/>
    <lineage>
        <taxon>Eukaryota</taxon>
        <taxon>Metazoa</taxon>
        <taxon>Chordata</taxon>
        <taxon>Craniata</taxon>
        <taxon>Vertebrata</taxon>
        <taxon>Euteleostomi</taxon>
        <taxon>Actinopterygii</taxon>
        <taxon>Neopterygii</taxon>
        <taxon>Teleostei</taxon>
        <taxon>Neoteleostei</taxon>
        <taxon>Acanthomorphata</taxon>
        <taxon>Ovalentaria</taxon>
        <taxon>Blenniimorphae</taxon>
        <taxon>Blenniiformes</taxon>
        <taxon>Blennioidei</taxon>
        <taxon>Blenniidae</taxon>
        <taxon>Salariinae</taxon>
        <taxon>Salarias</taxon>
    </lineage>
</organism>
<feature type="domain" description="Immunoglobulin V-set" evidence="1">
    <location>
        <begin position="36"/>
        <end position="122"/>
    </location>
</feature>
<dbReference type="Gene3D" id="2.60.40.10">
    <property type="entry name" value="Immunoglobulins"/>
    <property type="match status" value="1"/>
</dbReference>
<proteinExistence type="predicted"/>
<reference evidence="2" key="2">
    <citation type="submission" date="2025-08" db="UniProtKB">
        <authorList>
            <consortium name="Ensembl"/>
        </authorList>
    </citation>
    <scope>IDENTIFICATION</scope>
</reference>
<evidence type="ECO:0000313" key="3">
    <source>
        <dbReference type="Proteomes" id="UP000472267"/>
    </source>
</evidence>
<dbReference type="Proteomes" id="UP000472267">
    <property type="component" value="Chromosome 20"/>
</dbReference>
<dbReference type="InterPro" id="IPR013783">
    <property type="entry name" value="Ig-like_fold"/>
</dbReference>
<dbReference type="Pfam" id="PF07686">
    <property type="entry name" value="V-set"/>
    <property type="match status" value="1"/>
</dbReference>
<dbReference type="InParanoid" id="A0A672I8I0"/>
<accession>A0A672I8I0</accession>
<dbReference type="Ensembl" id="ENSSFAT00005039352.1">
    <property type="protein sequence ID" value="ENSSFAP00005037943.1"/>
    <property type="gene ID" value="ENSSFAG00005019078.1"/>
</dbReference>
<evidence type="ECO:0000259" key="1">
    <source>
        <dbReference type="Pfam" id="PF07686"/>
    </source>
</evidence>
<name>A0A672I8I0_SALFA</name>
<dbReference type="InterPro" id="IPR013106">
    <property type="entry name" value="Ig_V-set"/>
</dbReference>
<dbReference type="AlphaFoldDB" id="A0A672I8I0"/>
<sequence>FSWGIEPGTGGGGALRQPCSDPALLAALSGVRVEAQTQLTAAVGGDLVFQCSFGFSGTWKILCRQECQGDGILIQTREDSAQNGRYSVRYDRSSNSVLVHISGVTRSDSGLLLCGLAAQTSTYSVCMAQVSVTAGEPPSVPGRRLAARLARCLHHLQKNQQIQR</sequence>